<evidence type="ECO:0000256" key="5">
    <source>
        <dbReference type="SAM" id="MobiDB-lite"/>
    </source>
</evidence>
<dbReference type="SMART" id="SM00066">
    <property type="entry name" value="GAL4"/>
    <property type="match status" value="1"/>
</dbReference>
<keyword evidence="6" id="KW-0812">Transmembrane</keyword>
<dbReference type="InterPro" id="IPR001138">
    <property type="entry name" value="Zn2Cys6_DnaBD"/>
</dbReference>
<evidence type="ECO:0000313" key="9">
    <source>
        <dbReference type="Proteomes" id="UP000268162"/>
    </source>
</evidence>
<dbReference type="PANTHER" id="PTHR46910:SF3">
    <property type="entry name" value="HALOTOLERANCE PROTEIN 9-RELATED"/>
    <property type="match status" value="1"/>
</dbReference>
<proteinExistence type="predicted"/>
<keyword evidence="6" id="KW-0472">Membrane</keyword>
<dbReference type="GO" id="GO:0005634">
    <property type="term" value="C:nucleus"/>
    <property type="evidence" value="ECO:0007669"/>
    <property type="project" value="UniProtKB-SubCell"/>
</dbReference>
<accession>A0A4Q0A2N2</accession>
<protein>
    <recommendedName>
        <fullName evidence="7">Zn(2)-C6 fungal-type domain-containing protein</fullName>
    </recommendedName>
</protein>
<name>A0A4Q0A2N2_9FUNG</name>
<feature type="domain" description="Zn(2)-C6 fungal-type" evidence="7">
    <location>
        <begin position="30"/>
        <end position="61"/>
    </location>
</feature>
<feature type="region of interest" description="Disordered" evidence="5">
    <location>
        <begin position="58"/>
        <end position="95"/>
    </location>
</feature>
<evidence type="ECO:0000259" key="7">
    <source>
        <dbReference type="PROSITE" id="PS50048"/>
    </source>
</evidence>
<dbReference type="CDD" id="cd12148">
    <property type="entry name" value="fungal_TF_MHR"/>
    <property type="match status" value="1"/>
</dbReference>
<dbReference type="EMBL" id="ML002211">
    <property type="protein sequence ID" value="RKP40396.1"/>
    <property type="molecule type" value="Genomic_DNA"/>
</dbReference>
<comment type="subcellular location">
    <subcellularLocation>
        <location evidence="1">Nucleus</location>
    </subcellularLocation>
</comment>
<dbReference type="InterPro" id="IPR050987">
    <property type="entry name" value="AtrR-like"/>
</dbReference>
<organism evidence="8 9">
    <name type="scientific">Dimargaris cristalligena</name>
    <dbReference type="NCBI Taxonomy" id="215637"/>
    <lineage>
        <taxon>Eukaryota</taxon>
        <taxon>Fungi</taxon>
        <taxon>Fungi incertae sedis</taxon>
        <taxon>Zoopagomycota</taxon>
        <taxon>Kickxellomycotina</taxon>
        <taxon>Dimargaritomycetes</taxon>
        <taxon>Dimargaritales</taxon>
        <taxon>Dimargaritaceae</taxon>
        <taxon>Dimargaris</taxon>
    </lineage>
</organism>
<dbReference type="AlphaFoldDB" id="A0A4Q0A2N2"/>
<evidence type="ECO:0000256" key="3">
    <source>
        <dbReference type="ARBA" id="ARBA00023125"/>
    </source>
</evidence>
<dbReference type="PROSITE" id="PS50048">
    <property type="entry name" value="ZN2_CY6_FUNGAL_2"/>
    <property type="match status" value="1"/>
</dbReference>
<dbReference type="CDD" id="cd00067">
    <property type="entry name" value="GAL4"/>
    <property type="match status" value="1"/>
</dbReference>
<dbReference type="SUPFAM" id="SSF57701">
    <property type="entry name" value="Zn2/Cys6 DNA-binding domain"/>
    <property type="match status" value="1"/>
</dbReference>
<dbReference type="GO" id="GO:0003677">
    <property type="term" value="F:DNA binding"/>
    <property type="evidence" value="ECO:0007669"/>
    <property type="project" value="UniProtKB-KW"/>
</dbReference>
<reference evidence="9" key="1">
    <citation type="journal article" date="2018" name="Nat. Microbiol.">
        <title>Leveraging single-cell genomics to expand the fungal tree of life.</title>
        <authorList>
            <person name="Ahrendt S.R."/>
            <person name="Quandt C.A."/>
            <person name="Ciobanu D."/>
            <person name="Clum A."/>
            <person name="Salamov A."/>
            <person name="Andreopoulos B."/>
            <person name="Cheng J.F."/>
            <person name="Woyke T."/>
            <person name="Pelin A."/>
            <person name="Henrissat B."/>
            <person name="Reynolds N.K."/>
            <person name="Benny G.L."/>
            <person name="Smith M.E."/>
            <person name="James T.Y."/>
            <person name="Grigoriev I.V."/>
        </authorList>
    </citation>
    <scope>NUCLEOTIDE SEQUENCE [LARGE SCALE GENOMIC DNA]</scope>
    <source>
        <strain evidence="9">RSA 468</strain>
    </source>
</reference>
<evidence type="ECO:0000256" key="2">
    <source>
        <dbReference type="ARBA" id="ARBA00022723"/>
    </source>
</evidence>
<feature type="region of interest" description="Disordered" evidence="5">
    <location>
        <begin position="146"/>
        <end position="165"/>
    </location>
</feature>
<keyword evidence="3" id="KW-0238">DNA-binding</keyword>
<dbReference type="Gene3D" id="4.10.240.10">
    <property type="entry name" value="Zn(2)-C6 fungal-type DNA-binding domain"/>
    <property type="match status" value="1"/>
</dbReference>
<sequence>MGEYEILSFKLDVAPGGNAYHQPPTYRRRACDRCVARKIGCDGKLPCSRCQRANHQTQCHYSTISRQPPKRRSKPSQTRGPQHPPPLLHAQLNSRPPLPSFIEQLSLDVRLRHLIQSLDLTGPTTMPQDHSDSICLNGIYSNHHHHHRAEGGGGDDDDVGQDPKIPAWDDNNSLGWFSYNPYDMTIDIPAFFAGPHGSQFLQRFYQLGGLLTQRTLQSREEAIYHPRLVHSLVAIYVGQQVRVFQRLYLERIYRKIRRGEVSAAVLNYLLAYGSAVVQSTPSARRAISAIYFEQLRSTIPGEMARPTLETPYLIYLIGSLHATINESEGFGYYIVDLPNTETGAAIVHSSVSFDLYVELTKEYKRRSIWELATFDNLIFCMLGSRSFFTATRMKARPINDRLIHQLFQLNPDQDNFPILIPGIRHTLCGYPTLIDLALIVGKVADLRASVAEAVEATGEPDLTLYYQLNNELDQLQVRLLAEYPLPEDEPSGELVERNAAYFSSLYTLHSTFFSTQMILNVYNWNISAPARPASQSETRQTVITPFRPEQHPAFRYRGLQAARFFDRQLYPIIRKLPFQFHTNVFSGAAFLSALTFALILPSDPTVNMRHVNQCVRDYLDYLAELTKYISYVQSYIVLLGHLLTTLNLPPVNDTTLQVYPRSHFS</sequence>
<evidence type="ECO:0000256" key="4">
    <source>
        <dbReference type="ARBA" id="ARBA00023242"/>
    </source>
</evidence>
<evidence type="ECO:0000256" key="1">
    <source>
        <dbReference type="ARBA" id="ARBA00004123"/>
    </source>
</evidence>
<dbReference type="PANTHER" id="PTHR46910">
    <property type="entry name" value="TRANSCRIPTION FACTOR PDR1"/>
    <property type="match status" value="1"/>
</dbReference>
<dbReference type="InterPro" id="IPR036864">
    <property type="entry name" value="Zn2-C6_fun-type_DNA-bd_sf"/>
</dbReference>
<dbReference type="Proteomes" id="UP000268162">
    <property type="component" value="Unassembled WGS sequence"/>
</dbReference>
<keyword evidence="2" id="KW-0479">Metal-binding</keyword>
<dbReference type="STRING" id="215637.A0A4Q0A2N2"/>
<dbReference type="GO" id="GO:0008270">
    <property type="term" value="F:zinc ion binding"/>
    <property type="evidence" value="ECO:0007669"/>
    <property type="project" value="InterPro"/>
</dbReference>
<dbReference type="GO" id="GO:0000981">
    <property type="term" value="F:DNA-binding transcription factor activity, RNA polymerase II-specific"/>
    <property type="evidence" value="ECO:0007669"/>
    <property type="project" value="InterPro"/>
</dbReference>
<feature type="transmembrane region" description="Helical" evidence="6">
    <location>
        <begin position="580"/>
        <end position="600"/>
    </location>
</feature>
<gene>
    <name evidence="8" type="ORF">BJ085DRAFT_40452</name>
</gene>
<keyword evidence="4" id="KW-0539">Nucleus</keyword>
<keyword evidence="9" id="KW-1185">Reference proteome</keyword>
<evidence type="ECO:0000313" key="8">
    <source>
        <dbReference type="EMBL" id="RKP40396.1"/>
    </source>
</evidence>
<dbReference type="Pfam" id="PF00172">
    <property type="entry name" value="Zn_clus"/>
    <property type="match status" value="1"/>
</dbReference>
<evidence type="ECO:0000256" key="6">
    <source>
        <dbReference type="SAM" id="Phobius"/>
    </source>
</evidence>
<keyword evidence="6" id="KW-1133">Transmembrane helix</keyword>